<evidence type="ECO:0000313" key="1">
    <source>
        <dbReference type="EMBL" id="PIO37836.1"/>
    </source>
</evidence>
<protein>
    <recommendedName>
        <fullName evidence="3">SURF1-like protein</fullName>
    </recommendedName>
</protein>
<dbReference type="OrthoDB" id="10040024at2759"/>
<evidence type="ECO:0000313" key="2">
    <source>
        <dbReference type="Proteomes" id="UP000228934"/>
    </source>
</evidence>
<keyword evidence="2" id="KW-1185">Reference proteome</keyword>
<sequence>LSLYRRGVREGKILSSALSVSRAITPRVCSGSGPPYLKRGPGPQLHRLYTSSASTESSEDQFLKWFLLLIPVATFSLGTWQVKCLTLQYTPSKEKQAPENTLYKPA</sequence>
<gene>
    <name evidence="1" type="ORF">AB205_0103900</name>
</gene>
<evidence type="ECO:0008006" key="3">
    <source>
        <dbReference type="Google" id="ProtNLM"/>
    </source>
</evidence>
<accession>A0A2G9SCJ7</accession>
<organism evidence="1 2">
    <name type="scientific">Aquarana catesbeiana</name>
    <name type="common">American bullfrog</name>
    <name type="synonym">Rana catesbeiana</name>
    <dbReference type="NCBI Taxonomy" id="8400"/>
    <lineage>
        <taxon>Eukaryota</taxon>
        <taxon>Metazoa</taxon>
        <taxon>Chordata</taxon>
        <taxon>Craniata</taxon>
        <taxon>Vertebrata</taxon>
        <taxon>Euteleostomi</taxon>
        <taxon>Amphibia</taxon>
        <taxon>Batrachia</taxon>
        <taxon>Anura</taxon>
        <taxon>Neobatrachia</taxon>
        <taxon>Ranoidea</taxon>
        <taxon>Ranidae</taxon>
        <taxon>Aquarana</taxon>
    </lineage>
</organism>
<proteinExistence type="predicted"/>
<dbReference type="AlphaFoldDB" id="A0A2G9SCJ7"/>
<reference evidence="2" key="1">
    <citation type="journal article" date="2017" name="Nat. Commun.">
        <title>The North American bullfrog draft genome provides insight into hormonal regulation of long noncoding RNA.</title>
        <authorList>
            <person name="Hammond S.A."/>
            <person name="Warren R.L."/>
            <person name="Vandervalk B.P."/>
            <person name="Kucuk E."/>
            <person name="Khan H."/>
            <person name="Gibb E.A."/>
            <person name="Pandoh P."/>
            <person name="Kirk H."/>
            <person name="Zhao Y."/>
            <person name="Jones M."/>
            <person name="Mungall A.J."/>
            <person name="Coope R."/>
            <person name="Pleasance S."/>
            <person name="Moore R.A."/>
            <person name="Holt R.A."/>
            <person name="Round J.M."/>
            <person name="Ohora S."/>
            <person name="Walle B.V."/>
            <person name="Veldhoen N."/>
            <person name="Helbing C.C."/>
            <person name="Birol I."/>
        </authorList>
    </citation>
    <scope>NUCLEOTIDE SEQUENCE [LARGE SCALE GENOMIC DNA]</scope>
</reference>
<feature type="non-terminal residue" evidence="1">
    <location>
        <position position="1"/>
    </location>
</feature>
<name>A0A2G9SCJ7_AQUCT</name>
<dbReference type="Proteomes" id="UP000228934">
    <property type="component" value="Unassembled WGS sequence"/>
</dbReference>
<dbReference type="EMBL" id="KV924374">
    <property type="protein sequence ID" value="PIO37836.1"/>
    <property type="molecule type" value="Genomic_DNA"/>
</dbReference>